<evidence type="ECO:0000256" key="1">
    <source>
        <dbReference type="SAM" id="MobiDB-lite"/>
    </source>
</evidence>
<sequence length="272" mass="29924">MQKPIETINYEAILNKDTHEVDKLRKACRPPPIDKGIFYLDLTGPSGKQVLLDLPKIDQGILSYFGQPADTKMKDYREGVERGFKHPGEVIETFEINRIEMLEAPRDLPWGFQSCKDEIASMLDSGHHITKTLLEALDVSPDLAPGSRRPVRLGPQAIPPGWRHRPGSRPKRDGGAAHRHGPPDAAVVRRALPRAPRGEGKEGDGGMTWATVEPMEGCVVVHVGDAFQEASGSALLAPIHRVVQPESPPPGGTPMVVYFLRPQHPIYESSPK</sequence>
<feature type="region of interest" description="Disordered" evidence="1">
    <location>
        <begin position="144"/>
        <end position="209"/>
    </location>
</feature>
<dbReference type="Proteomes" id="UP001444661">
    <property type="component" value="Unassembled WGS sequence"/>
</dbReference>
<proteinExistence type="predicted"/>
<comment type="caution">
    <text evidence="2">The sequence shown here is derived from an EMBL/GenBank/DDBJ whole genome shotgun (WGS) entry which is preliminary data.</text>
</comment>
<name>A0ABR1RX15_9PEZI</name>
<evidence type="ECO:0000313" key="3">
    <source>
        <dbReference type="Proteomes" id="UP001444661"/>
    </source>
</evidence>
<accession>A0ABR1RX15</accession>
<reference evidence="2 3" key="1">
    <citation type="submission" date="2023-01" db="EMBL/GenBank/DDBJ databases">
        <title>Analysis of 21 Apiospora genomes using comparative genomics revels a genus with tremendous synthesis potential of carbohydrate active enzymes and secondary metabolites.</title>
        <authorList>
            <person name="Sorensen T."/>
        </authorList>
    </citation>
    <scope>NUCLEOTIDE SEQUENCE [LARGE SCALE GENOMIC DNA]</scope>
    <source>
        <strain evidence="2 3">CBS 33761</strain>
    </source>
</reference>
<protein>
    <recommendedName>
        <fullName evidence="4">Isopenicillin N synthase-like Fe(2+) 2OG dioxygenase domain-containing protein</fullName>
    </recommendedName>
</protein>
<gene>
    <name evidence="2" type="ORF">PG993_013222</name>
</gene>
<evidence type="ECO:0000313" key="2">
    <source>
        <dbReference type="EMBL" id="KAK8022455.1"/>
    </source>
</evidence>
<evidence type="ECO:0008006" key="4">
    <source>
        <dbReference type="Google" id="ProtNLM"/>
    </source>
</evidence>
<dbReference type="SUPFAM" id="SSF51197">
    <property type="entry name" value="Clavaminate synthase-like"/>
    <property type="match status" value="2"/>
</dbReference>
<feature type="compositionally biased region" description="Low complexity" evidence="1">
    <location>
        <begin position="183"/>
        <end position="195"/>
    </location>
</feature>
<keyword evidence="3" id="KW-1185">Reference proteome</keyword>
<dbReference type="InterPro" id="IPR027443">
    <property type="entry name" value="IPNS-like_sf"/>
</dbReference>
<organism evidence="2 3">
    <name type="scientific">Apiospora rasikravindrae</name>
    <dbReference type="NCBI Taxonomy" id="990691"/>
    <lineage>
        <taxon>Eukaryota</taxon>
        <taxon>Fungi</taxon>
        <taxon>Dikarya</taxon>
        <taxon>Ascomycota</taxon>
        <taxon>Pezizomycotina</taxon>
        <taxon>Sordariomycetes</taxon>
        <taxon>Xylariomycetidae</taxon>
        <taxon>Amphisphaeriales</taxon>
        <taxon>Apiosporaceae</taxon>
        <taxon>Apiospora</taxon>
    </lineage>
</organism>
<dbReference type="EMBL" id="JAQQWK010000012">
    <property type="protein sequence ID" value="KAK8022455.1"/>
    <property type="molecule type" value="Genomic_DNA"/>
</dbReference>
<dbReference type="Gene3D" id="2.60.120.330">
    <property type="entry name" value="B-lactam Antibiotic, Isopenicillin N Synthase, Chain"/>
    <property type="match status" value="2"/>
</dbReference>